<dbReference type="RefSeq" id="WP_290139031.1">
    <property type="nucleotide sequence ID" value="NZ_CP101620.1"/>
</dbReference>
<evidence type="ECO:0000259" key="9">
    <source>
        <dbReference type="PROSITE" id="PS50850"/>
    </source>
</evidence>
<evidence type="ECO:0000256" key="6">
    <source>
        <dbReference type="ARBA" id="ARBA00022989"/>
    </source>
</evidence>
<evidence type="ECO:0000256" key="5">
    <source>
        <dbReference type="ARBA" id="ARBA00022692"/>
    </source>
</evidence>
<reference evidence="10" key="1">
    <citation type="submission" date="2022-07" db="EMBL/GenBank/DDBJ databases">
        <title>Faecal culturing of patients with breast cancer.</title>
        <authorList>
            <person name="Teng N.M.Y."/>
            <person name="Kiu R."/>
            <person name="Evans R."/>
            <person name="Baker D.J."/>
            <person name="Zenner C."/>
            <person name="Robinson S.D."/>
            <person name="Hall L.J."/>
        </authorList>
    </citation>
    <scope>NUCLEOTIDE SEQUENCE</scope>
    <source>
        <strain evidence="10">LH1062</strain>
    </source>
</reference>
<name>A0ABY5I0Z1_9FIRM</name>
<evidence type="ECO:0000256" key="1">
    <source>
        <dbReference type="ARBA" id="ARBA00004429"/>
    </source>
</evidence>
<dbReference type="InterPro" id="IPR020846">
    <property type="entry name" value="MFS_dom"/>
</dbReference>
<keyword evidence="2" id="KW-0813">Transport</keyword>
<dbReference type="EMBL" id="CP101620">
    <property type="protein sequence ID" value="UTY38605.1"/>
    <property type="molecule type" value="Genomic_DNA"/>
</dbReference>
<sequence>MKSLQMKYNFLHILFWVSYLSIYGYIAIFLQYRGLSNTDIGIVSGGGAILSIFLSPFISSLLTKIPNLSIRKLILILYIIMFFMFISLYFITSPLVIIMLFYILLLSLVVSIVPFLSMICMDYLKDGQYINFGISRGLGSISYAIGAVVVSRLIEWLNPTVIIYTHLLSGFLLLVVLFSMPPYQIQEQNQQEHQSSAFTIIKNYRIFFMILVAFAFMLAASTTLSTYLINIVKNLGGSTSLYGIAVFCMAASEMPVMSITYRLLKKYRAETLILVSAGFYLIRNFTICLAPSLPILLIGMMFQGFSYGLFTATITYYVNDYLKESDQMMGQTLIGMMSTGLGSAVGNIFGGVLQDTFGLSSMLIFAGTMTLIGFLVMFLTLRKKVGLSKRPLIKSYEKS</sequence>
<keyword evidence="4" id="KW-0997">Cell inner membrane</keyword>
<dbReference type="PANTHER" id="PTHR23522:SF10">
    <property type="entry name" value="3-PHENYLPROPIONIC ACID TRANSPORTER-RELATED"/>
    <property type="match status" value="1"/>
</dbReference>
<organism evidence="10 11">
    <name type="scientific">Allocoprobacillus halotolerans</name>
    <dbReference type="NCBI Taxonomy" id="2944914"/>
    <lineage>
        <taxon>Bacteria</taxon>
        <taxon>Bacillati</taxon>
        <taxon>Bacillota</taxon>
        <taxon>Erysipelotrichia</taxon>
        <taxon>Erysipelotrichales</taxon>
        <taxon>Erysipelotrichaceae</taxon>
        <taxon>Allocoprobacillus</taxon>
    </lineage>
</organism>
<evidence type="ECO:0000256" key="3">
    <source>
        <dbReference type="ARBA" id="ARBA00022475"/>
    </source>
</evidence>
<feature type="domain" description="Major facilitator superfamily (MFS) profile" evidence="9">
    <location>
        <begin position="205"/>
        <end position="399"/>
    </location>
</feature>
<protein>
    <submittedName>
        <fullName evidence="10">MFS transporter</fullName>
    </submittedName>
</protein>
<evidence type="ECO:0000256" key="7">
    <source>
        <dbReference type="ARBA" id="ARBA00023136"/>
    </source>
</evidence>
<keyword evidence="3" id="KW-1003">Cell membrane</keyword>
<dbReference type="InterPro" id="IPR024989">
    <property type="entry name" value="MFS_assoc_dom"/>
</dbReference>
<feature type="transmembrane region" description="Helical" evidence="8">
    <location>
        <begin position="97"/>
        <end position="117"/>
    </location>
</feature>
<evidence type="ECO:0000256" key="4">
    <source>
        <dbReference type="ARBA" id="ARBA00022519"/>
    </source>
</evidence>
<feature type="transmembrane region" description="Helical" evidence="8">
    <location>
        <begin position="129"/>
        <end position="150"/>
    </location>
</feature>
<dbReference type="Pfam" id="PF12832">
    <property type="entry name" value="MFS_1_like"/>
    <property type="match status" value="1"/>
</dbReference>
<feature type="transmembrane region" description="Helical" evidence="8">
    <location>
        <begin position="298"/>
        <end position="318"/>
    </location>
</feature>
<dbReference type="PANTHER" id="PTHR23522">
    <property type="entry name" value="BLL5896 PROTEIN"/>
    <property type="match status" value="1"/>
</dbReference>
<feature type="transmembrane region" description="Helical" evidence="8">
    <location>
        <begin position="162"/>
        <end position="185"/>
    </location>
</feature>
<gene>
    <name evidence="10" type="ORF">NMU03_13385</name>
</gene>
<dbReference type="Proteomes" id="UP001060112">
    <property type="component" value="Chromosome"/>
</dbReference>
<evidence type="ECO:0000313" key="11">
    <source>
        <dbReference type="Proteomes" id="UP001060112"/>
    </source>
</evidence>
<feature type="transmembrane region" description="Helical" evidence="8">
    <location>
        <begin position="40"/>
        <end position="61"/>
    </location>
</feature>
<keyword evidence="11" id="KW-1185">Reference proteome</keyword>
<dbReference type="Gene3D" id="1.20.1250.20">
    <property type="entry name" value="MFS general substrate transporter like domains"/>
    <property type="match status" value="2"/>
</dbReference>
<keyword evidence="7 8" id="KW-0472">Membrane</keyword>
<feature type="transmembrane region" description="Helical" evidence="8">
    <location>
        <begin position="271"/>
        <end position="292"/>
    </location>
</feature>
<feature type="transmembrane region" description="Helical" evidence="8">
    <location>
        <begin position="359"/>
        <end position="381"/>
    </location>
</feature>
<accession>A0ABY5I0Z1</accession>
<keyword evidence="6 8" id="KW-1133">Transmembrane helix</keyword>
<dbReference type="InterPro" id="IPR036259">
    <property type="entry name" value="MFS_trans_sf"/>
</dbReference>
<feature type="transmembrane region" description="Helical" evidence="8">
    <location>
        <begin position="73"/>
        <end position="91"/>
    </location>
</feature>
<proteinExistence type="predicted"/>
<evidence type="ECO:0000313" key="10">
    <source>
        <dbReference type="EMBL" id="UTY38605.1"/>
    </source>
</evidence>
<comment type="subcellular location">
    <subcellularLocation>
        <location evidence="1">Cell inner membrane</location>
        <topology evidence="1">Multi-pass membrane protein</topology>
    </subcellularLocation>
</comment>
<evidence type="ECO:0000256" key="2">
    <source>
        <dbReference type="ARBA" id="ARBA00022448"/>
    </source>
</evidence>
<feature type="transmembrane region" description="Helical" evidence="8">
    <location>
        <begin position="12"/>
        <end position="34"/>
    </location>
</feature>
<feature type="transmembrane region" description="Helical" evidence="8">
    <location>
        <begin position="206"/>
        <end position="229"/>
    </location>
</feature>
<dbReference type="SUPFAM" id="SSF103473">
    <property type="entry name" value="MFS general substrate transporter"/>
    <property type="match status" value="1"/>
</dbReference>
<dbReference type="PROSITE" id="PS50850">
    <property type="entry name" value="MFS"/>
    <property type="match status" value="1"/>
</dbReference>
<keyword evidence="5 8" id="KW-0812">Transmembrane</keyword>
<feature type="transmembrane region" description="Helical" evidence="8">
    <location>
        <begin position="241"/>
        <end position="264"/>
    </location>
</feature>
<feature type="transmembrane region" description="Helical" evidence="8">
    <location>
        <begin position="330"/>
        <end position="353"/>
    </location>
</feature>
<evidence type="ECO:0000256" key="8">
    <source>
        <dbReference type="SAM" id="Phobius"/>
    </source>
</evidence>